<feature type="compositionally biased region" description="Basic and acidic residues" evidence="1">
    <location>
        <begin position="1718"/>
        <end position="1732"/>
    </location>
</feature>
<feature type="compositionally biased region" description="Polar residues" evidence="1">
    <location>
        <begin position="2129"/>
        <end position="2167"/>
    </location>
</feature>
<feature type="compositionally biased region" description="Basic and acidic residues" evidence="1">
    <location>
        <begin position="1696"/>
        <end position="1711"/>
    </location>
</feature>
<feature type="compositionally biased region" description="Basic and acidic residues" evidence="1">
    <location>
        <begin position="103"/>
        <end position="127"/>
    </location>
</feature>
<feature type="compositionally biased region" description="Basic and acidic residues" evidence="1">
    <location>
        <begin position="1660"/>
        <end position="1675"/>
    </location>
</feature>
<feature type="compositionally biased region" description="Low complexity" evidence="1">
    <location>
        <begin position="1924"/>
        <end position="1935"/>
    </location>
</feature>
<name>W9C803_SCLBF</name>
<feature type="region of interest" description="Disordered" evidence="1">
    <location>
        <begin position="2108"/>
        <end position="2359"/>
    </location>
</feature>
<feature type="region of interest" description="Disordered" evidence="1">
    <location>
        <begin position="1916"/>
        <end position="2063"/>
    </location>
</feature>
<comment type="caution">
    <text evidence="2">The sequence shown here is derived from an EMBL/GenBank/DDBJ whole genome shotgun (WGS) entry which is preliminary data.</text>
</comment>
<feature type="compositionally biased region" description="Basic residues" evidence="1">
    <location>
        <begin position="185"/>
        <end position="194"/>
    </location>
</feature>
<feature type="compositionally biased region" description="Polar residues" evidence="1">
    <location>
        <begin position="1973"/>
        <end position="1986"/>
    </location>
</feature>
<feature type="compositionally biased region" description="Basic and acidic residues" evidence="1">
    <location>
        <begin position="1478"/>
        <end position="1501"/>
    </location>
</feature>
<feature type="compositionally biased region" description="Basic and acidic residues" evidence="1">
    <location>
        <begin position="1339"/>
        <end position="1357"/>
    </location>
</feature>
<evidence type="ECO:0000313" key="3">
    <source>
        <dbReference type="Proteomes" id="UP000019487"/>
    </source>
</evidence>
<feature type="compositionally biased region" description="Acidic residues" evidence="1">
    <location>
        <begin position="1640"/>
        <end position="1653"/>
    </location>
</feature>
<dbReference type="STRING" id="1432307.W9C803"/>
<feature type="region of interest" description="Disordered" evidence="1">
    <location>
        <begin position="84"/>
        <end position="156"/>
    </location>
</feature>
<feature type="region of interest" description="Disordered" evidence="1">
    <location>
        <begin position="1451"/>
        <end position="1745"/>
    </location>
</feature>
<feature type="compositionally biased region" description="Basic and acidic residues" evidence="1">
    <location>
        <begin position="1383"/>
        <end position="1404"/>
    </location>
</feature>
<feature type="compositionally biased region" description="Basic and acidic residues" evidence="1">
    <location>
        <begin position="225"/>
        <end position="236"/>
    </location>
</feature>
<keyword evidence="3" id="KW-1185">Reference proteome</keyword>
<feature type="compositionally biased region" description="Polar residues" evidence="1">
    <location>
        <begin position="1575"/>
        <end position="1607"/>
    </location>
</feature>
<feature type="compositionally biased region" description="Acidic residues" evidence="1">
    <location>
        <begin position="1676"/>
        <end position="1685"/>
    </location>
</feature>
<feature type="compositionally biased region" description="Basic and acidic residues" evidence="1">
    <location>
        <begin position="195"/>
        <end position="207"/>
    </location>
</feature>
<feature type="compositionally biased region" description="Basic and acidic residues" evidence="1">
    <location>
        <begin position="1313"/>
        <end position="1329"/>
    </location>
</feature>
<feature type="compositionally biased region" description="Acidic residues" evidence="1">
    <location>
        <begin position="128"/>
        <end position="140"/>
    </location>
</feature>
<feature type="region of interest" description="Disordered" evidence="1">
    <location>
        <begin position="1210"/>
        <end position="1256"/>
    </location>
</feature>
<feature type="compositionally biased region" description="Basic and acidic residues" evidence="1">
    <location>
        <begin position="434"/>
        <end position="445"/>
    </location>
</feature>
<dbReference type="OrthoDB" id="3558512at2759"/>
<feature type="compositionally biased region" description="Basic and acidic residues" evidence="1">
    <location>
        <begin position="84"/>
        <end position="95"/>
    </location>
</feature>
<feature type="compositionally biased region" description="Polar residues" evidence="1">
    <location>
        <begin position="208"/>
        <end position="224"/>
    </location>
</feature>
<sequence length="2359" mass="262604">MVSVADLVTNLHSNIDEIHKTIALISDTSDHDAEITRLEKERDEQLQQLKMAHEIATKEDQDARVKQEQKIEEEIKREEAEITARRRREDEERNLTIENAVNGREKARQEEEEKRKAEFESKHKGLEDGVDEEMEKLEDELEKRMSHGQKALESLDAARREINKQIDEHLNIPTVLPKIQYKSRRKALLNKHRPDRSSENPDIKEVGENSQNNLDTNEDPSPNVNEHKNEGPRDDETNVANSTEDPNLEHAKGLVMQPASPMAEEVIHQEQETQYPGTEQIEEVSRLIEKISVSMPEEQHLEPEEPQHPEQQHQLENTAQEHPDLPKQDTVQPIEDVSNETYNATEVSLADTLMETNGIPMDQIVEHQTNDAEQHEISDTSKQNNPLDASENAEDHVKESQSAEFPSENVTDGLKQDKTPIVVPKEAESSSAHATRESPEDRAAREEIDQLNEEIRQAMEEEARGAMMPHDEAKDLPLDAQEEELIKSEESKSEESHVFEVITTPDFANEASENKALAKEDTLPKMEGTPIAQISEFQIVSNDFESRTIPETIEAENASKHQVVSESIETENKGILEPEEQANGTTQEPIETPTEVTLLARELSLEQTLNIDLTPENHGLLETLTVHVSPDQTVNEKIEEMPVTLREKAILPPMSVEELTSGNVGDGNAEMEDDSLPNESLISSKSEDTNQISTEAETVHNGLESAHHDEPIPVEEFEVEAIQTPLPEPAEDESVLLNEEPALQSDTLSNEPVIDQSQQATTEPVSTEDINNENAQTSNENIESVNEATPIMKGKNRTGEEPSNLNISDEKSEEVVPDQNPAEQNEYAEKDGGDAASSEVEAEDNENPESNNLGESPKTPQAILPGVEEMKSTSDEPFLPSKSTPEVVQPDVDSHENSEGDILSSHSQNTSENNNLINEIVVPIQEELHFKDTDIDHITKVTVDSKVIHQSEPRNINLDDTPQKAEVAVEPIISGPEQIHDAEEDIPVTAESGTSDIRELEVAIDGNVNVAKDERSSDKEALDSPPEYLSQTIYEPVQLPGHIKYRIDEPAAAIRQENDALPQTIAKEEIIISETSIIDPEDIALKLTDEKIESSSDINSKEHFQNVEEVKTPGHQDLEGTGGAILTLNIGSPLPSPILHITGGNEGGDAKLEHNVIENPVGLEEMSHKEEQFEVNDSARPQELKDIEPVKSSEMPFGDHALAEAVKSEQLTPDYDESKHQEAEETHKQANDGASLENQEDQENRDLPSTSIGEIDQDANSLNDVKHKENDIQLESQNDGNPEIEVETSALEKPIIDAFQVPFAMEHALPEIHDEPRSGQDDRGGEKVNDAPPNILTHEQGKGELRAMQDAHTEKPTKTNHSQGSETTDIPHSVPSIVTSPEAIHEELSTQEKEKSSGIEEEHINTVPESDTIRQDTTSQTPQVLQEDPEDVRAREEVARLNAEFMKAIEEEQAGEELNEPVDVSKDKNNVDVIESNPVKEEQERPSSRESAEDTTAREEIALLNEQLKLLGQQHDDGNQFVEIKGEKGESHEGHENSEPQKLEPEHTQVDLQHAKSEPYQGEKRVQEQDHHEIPTSSVQHDGNLDTSDQSDQILSGENGVELTTSEPSKEIEASQHDHEIHDFQDSGSEGEETESHFESEDEWEGSVEDEEGPLPYLETIREESHDGRVSHLGEDNEDEDEDEEMLRGRSTHPHWKYEDMENDDHLKEESAFQPAETTKDDSHDLRSHEVAAAESSILPIIDNNEEHWDSADLVLETEHAEKPANKDAPLETHYDELEHPSDINLEISKPRSIKRPQTPMQLVPNTLDDEVMEPPHTINGTDESFEDNNSEAPIKSLGHSNGIDLPRVLEPSPVINELNSNTGNPEQVEQNLPGQNNNLTPEAASSRRPMSLYHRNDDLSPEHEAVFSRVSKIRNSLTPSPEPQQSSNSLLSPRSRSERFPPDEHRNYLDASINNAYNGGVYSTMPDDDQPQNDYRIQLNANNGRTRSHTVDTVPSFEHYASDDGDSGPPTPPQQPQYSDPVSQQSHIGQMLTTDFQTSGGWSIPHDDIHAESTNQDQDQDEVIKSPNLREVEFDPLNQQEYKSPIPSPAHSSSFNVSNVRFDQEYPHTLSSNSSSLLPPEKILGSNAPPSNFSFASRNPPASAQAEETPTSQLQPNLHSVPQTQSEDLHKAANQEKEIESPQRNPRPASSIFARTRSLFESAGTNDPSPLSKQRPLSGMSIFHVTPPSRSTPSPIAIQNRPHSQSVSGLRSVSGSQKSNLYPLDNGNTNADYDPNTDADFLPKSLDDDGRLPSPAYGLPGHRSSGSFDKARDLHGDEDDPYHSQKGSKASGDWMAGLPSMTSRGAMAEDEPLLRDED</sequence>
<feature type="region of interest" description="Disordered" evidence="1">
    <location>
        <begin position="293"/>
        <end position="341"/>
    </location>
</feature>
<dbReference type="Proteomes" id="UP000019487">
    <property type="component" value="Unassembled WGS sequence"/>
</dbReference>
<organism evidence="2 3">
    <name type="scientific">Sclerotinia borealis (strain F-4128)</name>
    <dbReference type="NCBI Taxonomy" id="1432307"/>
    <lineage>
        <taxon>Eukaryota</taxon>
        <taxon>Fungi</taxon>
        <taxon>Dikarya</taxon>
        <taxon>Ascomycota</taxon>
        <taxon>Pezizomycotina</taxon>
        <taxon>Leotiomycetes</taxon>
        <taxon>Helotiales</taxon>
        <taxon>Sclerotiniaceae</taxon>
        <taxon>Sclerotinia</taxon>
    </lineage>
</organism>
<feature type="compositionally biased region" description="Basic and acidic residues" evidence="1">
    <location>
        <begin position="1216"/>
        <end position="1230"/>
    </location>
</feature>
<feature type="compositionally biased region" description="Polar residues" evidence="1">
    <location>
        <begin position="2204"/>
        <end position="2213"/>
    </location>
</feature>
<feature type="compositionally biased region" description="Basic and acidic residues" evidence="1">
    <location>
        <begin position="2168"/>
        <end position="2182"/>
    </location>
</feature>
<feature type="compositionally biased region" description="Basic and acidic residues" evidence="1">
    <location>
        <begin position="1936"/>
        <end position="1949"/>
    </location>
</feature>
<dbReference type="HOGENOM" id="CLU_229670_0_0_1"/>
<reference evidence="2 3" key="1">
    <citation type="journal article" date="2014" name="Genome Announc.">
        <title>Draft genome sequence of Sclerotinia borealis, a psychrophilic plant pathogenic fungus.</title>
        <authorList>
            <person name="Mardanov A.V."/>
            <person name="Beletsky A.V."/>
            <person name="Kadnikov V.V."/>
            <person name="Ignatov A.N."/>
            <person name="Ravin N.V."/>
        </authorList>
    </citation>
    <scope>NUCLEOTIDE SEQUENCE [LARGE SCALE GENOMIC DNA]</scope>
    <source>
        <strain evidence="3">F-4157</strain>
    </source>
</reference>
<proteinExistence type="predicted"/>
<feature type="compositionally biased region" description="Basic and acidic residues" evidence="1">
    <location>
        <begin position="297"/>
        <end position="327"/>
    </location>
</feature>
<evidence type="ECO:0000256" key="1">
    <source>
        <dbReference type="SAM" id="MobiDB-lite"/>
    </source>
</evidence>
<feature type="compositionally biased region" description="Basic and acidic residues" evidence="1">
    <location>
        <begin position="1514"/>
        <end position="1574"/>
    </location>
</feature>
<feature type="compositionally biased region" description="Polar residues" evidence="1">
    <location>
        <begin position="1247"/>
        <end position="1256"/>
    </location>
</feature>
<feature type="region of interest" description="Disordered" evidence="1">
    <location>
        <begin position="353"/>
        <end position="445"/>
    </location>
</feature>
<dbReference type="EMBL" id="AYSA01000354">
    <property type="protein sequence ID" value="ESZ92862.1"/>
    <property type="molecule type" value="Genomic_DNA"/>
</dbReference>
<feature type="compositionally biased region" description="Basic and acidic residues" evidence="1">
    <location>
        <begin position="1608"/>
        <end position="1625"/>
    </location>
</feature>
<feature type="compositionally biased region" description="Polar residues" evidence="1">
    <location>
        <begin position="2242"/>
        <end position="2272"/>
    </location>
</feature>
<feature type="region of interest" description="Disordered" evidence="1">
    <location>
        <begin position="745"/>
        <end position="910"/>
    </location>
</feature>
<feature type="compositionally biased region" description="Acidic residues" evidence="1">
    <location>
        <begin position="1451"/>
        <end position="1460"/>
    </location>
</feature>
<feature type="compositionally biased region" description="Polar residues" evidence="1">
    <location>
        <begin position="677"/>
        <end position="691"/>
    </location>
</feature>
<feature type="region of interest" description="Disordered" evidence="1">
    <location>
        <begin position="1779"/>
        <end position="1902"/>
    </location>
</feature>
<feature type="compositionally biased region" description="Polar residues" evidence="1">
    <location>
        <begin position="2023"/>
        <end position="2042"/>
    </location>
</feature>
<gene>
    <name evidence="2" type="ORF">SBOR_6770</name>
</gene>
<feature type="compositionally biased region" description="Basic and acidic residues" evidence="1">
    <location>
        <begin position="364"/>
        <end position="379"/>
    </location>
</feature>
<protein>
    <submittedName>
        <fullName evidence="2">Uncharacterized protein</fullName>
    </submittedName>
</protein>
<feature type="region of interest" description="Disordered" evidence="1">
    <location>
        <begin position="185"/>
        <end position="279"/>
    </location>
</feature>
<feature type="region of interest" description="Disordered" evidence="1">
    <location>
        <begin position="661"/>
        <end position="691"/>
    </location>
</feature>
<feature type="compositionally biased region" description="Polar residues" evidence="1">
    <location>
        <begin position="1858"/>
        <end position="1881"/>
    </location>
</feature>
<feature type="compositionally biased region" description="Polar residues" evidence="1">
    <location>
        <begin position="1359"/>
        <end position="1370"/>
    </location>
</feature>
<feature type="compositionally biased region" description="Polar residues" evidence="1">
    <location>
        <begin position="745"/>
        <end position="787"/>
    </location>
</feature>
<evidence type="ECO:0000313" key="2">
    <source>
        <dbReference type="EMBL" id="ESZ92862.1"/>
    </source>
</evidence>
<accession>W9C803</accession>
<feature type="compositionally biased region" description="Polar residues" evidence="1">
    <location>
        <begin position="1415"/>
        <end position="1424"/>
    </location>
</feature>
<feature type="region of interest" description="Disordered" evidence="1">
    <location>
        <begin position="1313"/>
        <end position="1433"/>
    </location>
</feature>